<accession>A0A6J4S1S9</accession>
<organism evidence="1">
    <name type="scientific">uncultured Solirubrobacteraceae bacterium</name>
    <dbReference type="NCBI Taxonomy" id="1162706"/>
    <lineage>
        <taxon>Bacteria</taxon>
        <taxon>Bacillati</taxon>
        <taxon>Actinomycetota</taxon>
        <taxon>Thermoleophilia</taxon>
        <taxon>Solirubrobacterales</taxon>
        <taxon>Solirubrobacteraceae</taxon>
        <taxon>environmental samples</taxon>
    </lineage>
</organism>
<proteinExistence type="predicted"/>
<protein>
    <submittedName>
        <fullName evidence="1">Uncharacterized protein</fullName>
    </submittedName>
</protein>
<sequence>MFSDDLAADVCGDWREAIIAGADAEETTRWLVSRHASGSGDDPQETVF</sequence>
<dbReference type="AlphaFoldDB" id="A0A6J4S1S9"/>
<reference evidence="1" key="1">
    <citation type="submission" date="2020-02" db="EMBL/GenBank/DDBJ databases">
        <authorList>
            <person name="Meier V. D."/>
        </authorList>
    </citation>
    <scope>NUCLEOTIDE SEQUENCE</scope>
    <source>
        <strain evidence="1">AVDCRST_MAG67</strain>
    </source>
</reference>
<name>A0A6J4S1S9_9ACTN</name>
<dbReference type="EMBL" id="CADCVQ010000054">
    <property type="protein sequence ID" value="CAA9487150.1"/>
    <property type="molecule type" value="Genomic_DNA"/>
</dbReference>
<gene>
    <name evidence="1" type="ORF">AVDCRST_MAG67-2206</name>
</gene>
<evidence type="ECO:0000313" key="1">
    <source>
        <dbReference type="EMBL" id="CAA9487150.1"/>
    </source>
</evidence>